<organism evidence="1 2">
    <name type="scientific">Anaerotignum faecicola</name>
    <dbReference type="NCBI Taxonomy" id="2358141"/>
    <lineage>
        <taxon>Bacteria</taxon>
        <taxon>Bacillati</taxon>
        <taxon>Bacillota</taxon>
        <taxon>Clostridia</taxon>
        <taxon>Lachnospirales</taxon>
        <taxon>Anaerotignaceae</taxon>
        <taxon>Anaerotignum</taxon>
    </lineage>
</organism>
<accession>A0A401LCP9</accession>
<comment type="caution">
    <text evidence="1">The sequence shown here is derived from an EMBL/GenBank/DDBJ whole genome shotgun (WGS) entry which is preliminary data.</text>
</comment>
<keyword evidence="2" id="KW-1185">Reference proteome</keyword>
<proteinExistence type="predicted"/>
<evidence type="ECO:0000313" key="2">
    <source>
        <dbReference type="Proteomes" id="UP000287361"/>
    </source>
</evidence>
<gene>
    <name evidence="1" type="ORF">KGMB03357_08360</name>
</gene>
<protein>
    <submittedName>
        <fullName evidence="1">Uncharacterized protein</fullName>
    </submittedName>
</protein>
<dbReference type="AlphaFoldDB" id="A0A401LCP9"/>
<dbReference type="Proteomes" id="UP000287361">
    <property type="component" value="Unassembled WGS sequence"/>
</dbReference>
<reference evidence="1 2" key="1">
    <citation type="submission" date="2018-10" db="EMBL/GenBank/DDBJ databases">
        <title>Draft Genome Sequence of Anaerotignum sp. KCTC 15736.</title>
        <authorList>
            <person name="Choi S.H."/>
            <person name="Kim J.S."/>
            <person name="Kang S.W."/>
            <person name="Lee J.S."/>
            <person name="Park S.H."/>
        </authorList>
    </citation>
    <scope>NUCLEOTIDE SEQUENCE [LARGE SCALE GENOMIC DNA]</scope>
    <source>
        <strain evidence="1 2">KCTC 15736</strain>
    </source>
</reference>
<dbReference type="EMBL" id="BHVZ01000001">
    <property type="protein sequence ID" value="GCB29175.1"/>
    <property type="molecule type" value="Genomic_DNA"/>
</dbReference>
<name>A0A401LCP9_9FIRM</name>
<evidence type="ECO:0000313" key="1">
    <source>
        <dbReference type="EMBL" id="GCB29175.1"/>
    </source>
</evidence>
<sequence>MYSRTARVFIVRWNLKEAVGKSLVRRTEIAYKARLREISWPKATKSNNYHICSSRVDAADIWRERACTLSVEVSQGFH</sequence>